<accession>A0ABQ3CL05</accession>
<evidence type="ECO:0000259" key="2">
    <source>
        <dbReference type="Pfam" id="PF12770"/>
    </source>
</evidence>
<comment type="caution">
    <text evidence="3">The sequence shown here is derived from an EMBL/GenBank/DDBJ whole genome shotgun (WGS) entry which is preliminary data.</text>
</comment>
<dbReference type="EMBL" id="BMVN01000009">
    <property type="protein sequence ID" value="GHA24171.1"/>
    <property type="molecule type" value="Genomic_DNA"/>
</dbReference>
<protein>
    <recommendedName>
        <fullName evidence="2">CHAT domain-containing protein</fullName>
    </recommendedName>
</protein>
<feature type="compositionally biased region" description="Low complexity" evidence="1">
    <location>
        <begin position="213"/>
        <end position="229"/>
    </location>
</feature>
<evidence type="ECO:0000313" key="3">
    <source>
        <dbReference type="EMBL" id="GHA24171.1"/>
    </source>
</evidence>
<feature type="region of interest" description="Disordered" evidence="1">
    <location>
        <begin position="770"/>
        <end position="796"/>
    </location>
</feature>
<gene>
    <name evidence="3" type="ORF">GCM10010345_31240</name>
</gene>
<sequence length="1254" mass="132712">MVGEVRRDGDDGGAAGRQEELTEALQEAYRLLHAATGGEPAEAWSPLLERLTGIETALREHGENFSVVFVFVGLVLGMRHLRGGEHASSGSGAEERAEALRRLRWADRNGPVDDLLVVQARMLLVFLLVPWALPRADGTDTVLRSALLTPGYGEELLTESVRRDLVEAKETVDRIAAAPIGAEFEQGTANVKRVIERMLAPGTTLFDTPSPTPAGTAAPAGGADAAGARTAVPGGGRAVDALDDPEAALLDAVRGLVALAGARSTATFTRILLWMLTTLRSGSGDHPYQELGLDPEAATLLRRAAVGGAAGADGLRGAADLALRSLHALPPDAPERARVARLHAWLLVHVETLEPGSVDFRAAERPVPPAESRGSRLRDWPAGLALEPGLVAHLDGPLRDFSAELGVRERRYAARIDRLLAYRTGDTGYLEDAAVLLTEAIDLSPDSWWATALRAELAEIQEQAASYGGSFHDADSSLATLRELGTALRHDGSLPLDAPFALDLLLSTADRELDHARRTGNHEALPRLVEELRARHAALPVDSDRRGAVAERLEQIEELGSGGQRQAAGEAQPAVDLAAELEDLKRAVTEIDRELDAPALYHHHEYDRRVTLGMRLLLSVRRGLTAPVLLDCAIGQLARARTLLAEGRGGGRRVDVLTQLAEAHLMRASRRGPHTAADERAFLEITHEALDELAADVLLQTGADDGLSAALNGDLLSERLAWAALLLRRPADAVAGLEKGRALVHQAATASRSIPELLDAAGHPELARRWRTRIPADPLRPRTGDASAPAAATPPIPSALRRDALAALGVRPRPGQGRGPRQLVGAADVAALTEGLAASGADALVYLLPGVPLPPTGGSYPGHALILRPGAEPVMLPLPELIRPGSAPLERYLKAAAARSRALVHPTMHSSFRAAFEMDWQAALRALCDWAWPAVMSPVLSAVRSAPGTRVPPDRPPRLVLVPCGRIGVVPWHAARTGGAGGHGHRYACQEAVISYAPSGTQFLAAAGRRRMPPAEGRQVLVADPELTLPWAEVETAALYASCYPGALRYGEFLDTGEEPDAAGTPADLLAVLPGGASPASVVHLACHAWAAPRPTESALRLAVAPGAGRDSGRLTVAGLLDGAAGPRPDTAGPLVVLSACETDLSTRHHDESLTLATALITRGAADVVGSRWAVRDGPTAVMMAVFHHHLTAGGLAPPDALRAAQLWMLDPHRRLPLDLDEPLRHEAARSDLHGLHHWAAFAHQGNPAPAPTG</sequence>
<organism evidence="3 4">
    <name type="scientific">Streptomyces canarius</name>
    <dbReference type="NCBI Taxonomy" id="285453"/>
    <lineage>
        <taxon>Bacteria</taxon>
        <taxon>Bacillati</taxon>
        <taxon>Actinomycetota</taxon>
        <taxon>Actinomycetes</taxon>
        <taxon>Kitasatosporales</taxon>
        <taxon>Streptomycetaceae</taxon>
        <taxon>Streptomyces</taxon>
    </lineage>
</organism>
<evidence type="ECO:0000256" key="1">
    <source>
        <dbReference type="SAM" id="MobiDB-lite"/>
    </source>
</evidence>
<dbReference type="RefSeq" id="WP_189886263.1">
    <property type="nucleotide sequence ID" value="NZ_BMVN01000009.1"/>
</dbReference>
<evidence type="ECO:0000313" key="4">
    <source>
        <dbReference type="Proteomes" id="UP000653644"/>
    </source>
</evidence>
<feature type="domain" description="CHAT" evidence="2">
    <location>
        <begin position="926"/>
        <end position="1247"/>
    </location>
</feature>
<keyword evidence="4" id="KW-1185">Reference proteome</keyword>
<reference evidence="4" key="1">
    <citation type="journal article" date="2019" name="Int. J. Syst. Evol. Microbiol.">
        <title>The Global Catalogue of Microorganisms (GCM) 10K type strain sequencing project: providing services to taxonomists for standard genome sequencing and annotation.</title>
        <authorList>
            <consortium name="The Broad Institute Genomics Platform"/>
            <consortium name="The Broad Institute Genome Sequencing Center for Infectious Disease"/>
            <person name="Wu L."/>
            <person name="Ma J."/>
        </authorList>
    </citation>
    <scope>NUCLEOTIDE SEQUENCE [LARGE SCALE GENOMIC DNA]</scope>
    <source>
        <strain evidence="4">JCM 4733</strain>
    </source>
</reference>
<dbReference type="Pfam" id="PF12770">
    <property type="entry name" value="CHAT"/>
    <property type="match status" value="1"/>
</dbReference>
<dbReference type="InterPro" id="IPR024983">
    <property type="entry name" value="CHAT_dom"/>
</dbReference>
<dbReference type="Proteomes" id="UP000653644">
    <property type="component" value="Unassembled WGS sequence"/>
</dbReference>
<proteinExistence type="predicted"/>
<name>A0ABQ3CL05_9ACTN</name>
<feature type="region of interest" description="Disordered" evidence="1">
    <location>
        <begin position="203"/>
        <end position="229"/>
    </location>
</feature>